<feature type="compositionally biased region" description="Basic and acidic residues" evidence="1">
    <location>
        <begin position="1"/>
        <end position="29"/>
    </location>
</feature>
<reference evidence="2" key="1">
    <citation type="journal article" date="2020" name="Nature">
        <title>Giant virus diversity and host interactions through global metagenomics.</title>
        <authorList>
            <person name="Schulz F."/>
            <person name="Roux S."/>
            <person name="Paez-Espino D."/>
            <person name="Jungbluth S."/>
            <person name="Walsh D.A."/>
            <person name="Denef V.J."/>
            <person name="McMahon K.D."/>
            <person name="Konstantinidis K.T."/>
            <person name="Eloe-Fadrosh E.A."/>
            <person name="Kyrpides N.C."/>
            <person name="Woyke T."/>
        </authorList>
    </citation>
    <scope>NUCLEOTIDE SEQUENCE</scope>
    <source>
        <strain evidence="2">GVMAG-S-1016713-169</strain>
    </source>
</reference>
<protein>
    <submittedName>
        <fullName evidence="2">Uncharacterized protein</fullName>
    </submittedName>
</protein>
<dbReference type="AlphaFoldDB" id="A0A6C0LZ67"/>
<dbReference type="InterPro" id="IPR043872">
    <property type="entry name" value="DUF5832"/>
</dbReference>
<name>A0A6C0LZ67_9ZZZZ</name>
<feature type="region of interest" description="Disordered" evidence="1">
    <location>
        <begin position="1"/>
        <end position="42"/>
    </location>
</feature>
<accession>A0A6C0LZ67</accession>
<proteinExistence type="predicted"/>
<organism evidence="2">
    <name type="scientific">viral metagenome</name>
    <dbReference type="NCBI Taxonomy" id="1070528"/>
    <lineage>
        <taxon>unclassified sequences</taxon>
        <taxon>metagenomes</taxon>
        <taxon>organismal metagenomes</taxon>
    </lineage>
</organism>
<evidence type="ECO:0000313" key="2">
    <source>
        <dbReference type="EMBL" id="QHU34552.1"/>
    </source>
</evidence>
<sequence>MSTQEKTHPEWEKEHSLTSPQDRDRKAQWRPEQGAPALSEEEVSLAIESLDNNDFTKKFPRVDRTYADPPISLQTVGLISFTPAKGATPNENGVFGFAKLRGNYASELEAKQRAETIIRTIDSYHQIYHTYVGRPFPVTDSSKYSADTDEIEIRKDMAKSVSASIKNKKGKDKKDMDEIKEREEILLAESRQKPEDVDPYENYITLKVKKAQLSWTYLEHIKKMAEVKEIIIKTRKTLDKIDASNPEFQDKYLEKYMKARTDVGLDLNKSKSSDNFLKFLVEEVELPGIDDIISESEGKTKQ</sequence>
<dbReference type="EMBL" id="MN740574">
    <property type="protein sequence ID" value="QHU34552.1"/>
    <property type="molecule type" value="Genomic_DNA"/>
</dbReference>
<dbReference type="Pfam" id="PF19150">
    <property type="entry name" value="DUF5832"/>
    <property type="match status" value="1"/>
</dbReference>
<evidence type="ECO:0000256" key="1">
    <source>
        <dbReference type="SAM" id="MobiDB-lite"/>
    </source>
</evidence>